<dbReference type="RefSeq" id="WP_301720469.1">
    <property type="nucleotide sequence ID" value="NZ_JAGGJB010000002.1"/>
</dbReference>
<sequence>MSIELKRIYASASSADGYRVLVDRLWPRGISKDEAQLDDWIKDVAPSDELRQWFHDNSSEWAEFRKRYLAELKDHREQLRPLAEKAEQKRVTLLYAATDNEHNNAVVLKEYLGRLGS</sequence>
<comment type="caution">
    <text evidence="1">The sequence shown here is derived from an EMBL/GenBank/DDBJ whole genome shotgun (WGS) entry which is preliminary data.</text>
</comment>
<proteinExistence type="predicted"/>
<name>A0AAW7QZL8_9GAMM</name>
<organism evidence="1 4">
    <name type="scientific">Pseudidiomarina terrestris</name>
    <dbReference type="NCBI Taxonomy" id="2820060"/>
    <lineage>
        <taxon>Bacteria</taxon>
        <taxon>Pseudomonadati</taxon>
        <taxon>Pseudomonadota</taxon>
        <taxon>Gammaproteobacteria</taxon>
        <taxon>Alteromonadales</taxon>
        <taxon>Idiomarinaceae</taxon>
        <taxon>Pseudidiomarina</taxon>
    </lineage>
</organism>
<evidence type="ECO:0000313" key="2">
    <source>
        <dbReference type="EMBL" id="MDN7128429.1"/>
    </source>
</evidence>
<evidence type="ECO:0000313" key="4">
    <source>
        <dbReference type="Proteomes" id="UP001169492"/>
    </source>
</evidence>
<protein>
    <submittedName>
        <fullName evidence="1">DUF488 family protein</fullName>
    </submittedName>
</protein>
<reference evidence="3 4" key="1">
    <citation type="submission" date="2021-03" db="EMBL/GenBank/DDBJ databases">
        <title>Pseudidiomarina terrestris, a new bacterium isolated from saline soil.</title>
        <authorList>
            <person name="Galisteo C."/>
            <person name="De La Haba R."/>
            <person name="Sanchez-Porro C."/>
            <person name="Ventosa A."/>
        </authorList>
    </citation>
    <scope>NUCLEOTIDE SEQUENCE [LARGE SCALE GENOMIC DNA]</scope>
    <source>
        <strain evidence="1 4">1APP75-32.1</strain>
        <strain evidence="3">1APR75-15</strain>
        <strain evidence="2">1ASR75-15</strain>
    </source>
</reference>
<evidence type="ECO:0000313" key="3">
    <source>
        <dbReference type="Proteomes" id="UP001169491"/>
    </source>
</evidence>
<dbReference type="Pfam" id="PF22752">
    <property type="entry name" value="DUF488-N3i"/>
    <property type="match status" value="1"/>
</dbReference>
<dbReference type="AlphaFoldDB" id="A0AAW7QZL8"/>
<dbReference type="Proteomes" id="UP001169492">
    <property type="component" value="Unassembled WGS sequence"/>
</dbReference>
<accession>A0AAW7QZL8</accession>
<dbReference type="PANTHER" id="PTHR36849">
    <property type="entry name" value="CYTOPLASMIC PROTEIN-RELATED"/>
    <property type="match status" value="1"/>
</dbReference>
<dbReference type="Proteomes" id="UP001169491">
    <property type="component" value="Unassembled WGS sequence"/>
</dbReference>
<keyword evidence="3" id="KW-1185">Reference proteome</keyword>
<dbReference type="PANTHER" id="PTHR36849:SF1">
    <property type="entry name" value="CYTOPLASMIC PROTEIN"/>
    <property type="match status" value="1"/>
</dbReference>
<dbReference type="EMBL" id="JAGGJC010000001">
    <property type="protein sequence ID" value="MDN7128429.1"/>
    <property type="molecule type" value="Genomic_DNA"/>
</dbReference>
<dbReference type="EMBL" id="JAGGJB010000002">
    <property type="protein sequence ID" value="MDN7124172.1"/>
    <property type="molecule type" value="Genomic_DNA"/>
</dbReference>
<evidence type="ECO:0000313" key="1">
    <source>
        <dbReference type="EMBL" id="MDN7124172.1"/>
    </source>
</evidence>
<dbReference type="InterPro" id="IPR052552">
    <property type="entry name" value="YeaO-like"/>
</dbReference>
<gene>
    <name evidence="1" type="ORF">J6I90_04705</name>
    <name evidence="2" type="ORF">J6I92_00870</name>
</gene>